<dbReference type="FunFam" id="3.40.525.10:FF:000011">
    <property type="entry name" value="SEC14 cytosolic factor"/>
    <property type="match status" value="1"/>
</dbReference>
<dbReference type="SMART" id="SM00516">
    <property type="entry name" value="SEC14"/>
    <property type="match status" value="1"/>
</dbReference>
<feature type="compositionally biased region" description="Basic residues" evidence="8">
    <location>
        <begin position="46"/>
        <end position="68"/>
    </location>
</feature>
<evidence type="ECO:0000256" key="2">
    <source>
        <dbReference type="ARBA" id="ARBA00004395"/>
    </source>
</evidence>
<dbReference type="GO" id="GO:0000139">
    <property type="term" value="C:Golgi membrane"/>
    <property type="evidence" value="ECO:0007669"/>
    <property type="project" value="UniProtKB-SubCell"/>
</dbReference>
<evidence type="ECO:0000256" key="6">
    <source>
        <dbReference type="ARBA" id="ARBA00023054"/>
    </source>
</evidence>
<dbReference type="SUPFAM" id="SSF46938">
    <property type="entry name" value="CRAL/TRIO N-terminal domain"/>
    <property type="match status" value="1"/>
</dbReference>
<comment type="caution">
    <text evidence="10">The sequence shown here is derived from an EMBL/GenBank/DDBJ whole genome shotgun (WGS) entry which is preliminary data.</text>
</comment>
<keyword evidence="6" id="KW-0175">Coiled coil</keyword>
<evidence type="ECO:0000256" key="1">
    <source>
        <dbReference type="ARBA" id="ARBA00004202"/>
    </source>
</evidence>
<comment type="subcellular location">
    <subcellularLocation>
        <location evidence="1">Cell membrane</location>
        <topology evidence="1">Peripheral membrane protein</topology>
    </subcellularLocation>
    <subcellularLocation>
        <location evidence="2">Golgi apparatus membrane</location>
        <topology evidence="2">Peripheral membrane protein</topology>
    </subcellularLocation>
</comment>
<evidence type="ECO:0000256" key="8">
    <source>
        <dbReference type="SAM" id="MobiDB-lite"/>
    </source>
</evidence>
<keyword evidence="5" id="KW-0333">Golgi apparatus</keyword>
<dbReference type="Gene3D" id="3.40.525.10">
    <property type="entry name" value="CRAL-TRIO lipid binding domain"/>
    <property type="match status" value="1"/>
</dbReference>
<keyword evidence="4" id="KW-0653">Protein transport</keyword>
<evidence type="ECO:0000256" key="7">
    <source>
        <dbReference type="ARBA" id="ARBA00038020"/>
    </source>
</evidence>
<dbReference type="PROSITE" id="PS50191">
    <property type="entry name" value="CRAL_TRIO"/>
    <property type="match status" value="1"/>
</dbReference>
<comment type="similarity">
    <text evidence="7">Belongs to the SFH family.</text>
</comment>
<dbReference type="Pfam" id="PF03765">
    <property type="entry name" value="CRAL_TRIO_N"/>
    <property type="match status" value="1"/>
</dbReference>
<sequence length="630" mass="71752">MSGPLDRFARPCFEGSSGSDERRDERRERKSDFENSEDERRTRMGSLKKKALNASTKFKHSLKKKSSRRKSDGRVSSVSIEDVRDVEELQAVDGFRQSLILDELLLDKHDDYHMMLRFLKARKFDIEKAKHMWADMLQWREEFGADTIMEDFEFKELHEVLKYYPHGHHGVDKEGRPVYIERLGKVDPNKLMQVTTMDRYVKYHVREFEKGFAIKFPACTIAAKRHIDSSTTILDVQGVGFKNFTKSARDLIMRLQKIDGDNYPETLCQMFIINAGPGFRLLWNTVKTFLDPKTTSKIHVLGNKYQSKLLEIIDASELPEFLGGTCTCADQGGCLRSDKGPWKNPEILKMVLNGEARRARQVVKVLNSEGKVIAYAKPQCPMLKGSDTSTAESGSEAEDITSPKAIRSYSHLRLTPVREEAKVVGKASYASSFPGYDEYVPMVDKAVDASWKKQVSLQTPCAPVASKGNLPPSDNQKPPEGIRGHIFVAVMTFFMTFFTVFRSVAGHVTNKLPETLPNCEQNTPDETDKEEFHPTSPTPSYTEAELLCSVLNKLGELEEKVTMLQSKPSEMPYEKEELLNAAVCRVDALEAELIATKQALYDALMRQEELLAYIDRQEEEKSRKKKFFCW</sequence>
<keyword evidence="11" id="KW-1185">Reference proteome</keyword>
<dbReference type="InterPro" id="IPR001251">
    <property type="entry name" value="CRAL-TRIO_dom"/>
</dbReference>
<dbReference type="PRINTS" id="PR00180">
    <property type="entry name" value="CRETINALDHBP"/>
</dbReference>
<evidence type="ECO:0000256" key="3">
    <source>
        <dbReference type="ARBA" id="ARBA00022448"/>
    </source>
</evidence>
<reference evidence="10 11" key="1">
    <citation type="submission" date="2024-01" db="EMBL/GenBank/DDBJ databases">
        <title>A telomere-to-telomere, gap-free genome of sweet tea (Lithocarpus litseifolius).</title>
        <authorList>
            <person name="Zhou J."/>
        </authorList>
    </citation>
    <scope>NUCLEOTIDE SEQUENCE [LARGE SCALE GENOMIC DNA]</scope>
    <source>
        <strain evidence="10">Zhou-2022a</strain>
        <tissue evidence="10">Leaf</tissue>
    </source>
</reference>
<dbReference type="InterPro" id="IPR051026">
    <property type="entry name" value="PI/PC_transfer"/>
</dbReference>
<dbReference type="AlphaFoldDB" id="A0AAW2BRV4"/>
<dbReference type="GO" id="GO:0015031">
    <property type="term" value="P:protein transport"/>
    <property type="evidence" value="ECO:0007669"/>
    <property type="project" value="UniProtKB-KW"/>
</dbReference>
<feature type="compositionally biased region" description="Basic and acidic residues" evidence="8">
    <location>
        <begin position="19"/>
        <end position="42"/>
    </location>
</feature>
<dbReference type="InterPro" id="IPR036865">
    <property type="entry name" value="CRAL-TRIO_dom_sf"/>
</dbReference>
<dbReference type="Proteomes" id="UP001459277">
    <property type="component" value="Unassembled WGS sequence"/>
</dbReference>
<dbReference type="SUPFAM" id="SSF52087">
    <property type="entry name" value="CRAL/TRIO domain"/>
    <property type="match status" value="1"/>
</dbReference>
<evidence type="ECO:0000313" key="10">
    <source>
        <dbReference type="EMBL" id="KAK9988016.1"/>
    </source>
</evidence>
<feature type="region of interest" description="Disordered" evidence="8">
    <location>
        <begin position="1"/>
        <end position="77"/>
    </location>
</feature>
<evidence type="ECO:0000313" key="11">
    <source>
        <dbReference type="Proteomes" id="UP001459277"/>
    </source>
</evidence>
<dbReference type="PANTHER" id="PTHR45657">
    <property type="entry name" value="CRAL-TRIO DOMAIN-CONTAINING PROTEIN YKL091C-RELATED"/>
    <property type="match status" value="1"/>
</dbReference>
<dbReference type="PANTHER" id="PTHR45657:SF5">
    <property type="entry name" value="PHOSPHATIDYLINOSITOL_PHOSPHATIDYLCHOLINE TRANSFER PROTEIN SFH6"/>
    <property type="match status" value="1"/>
</dbReference>
<name>A0AAW2BRV4_9ROSI</name>
<dbReference type="Gene3D" id="1.10.8.20">
    <property type="entry name" value="N-terminal domain of phosphatidylinositol transfer protein sec14p"/>
    <property type="match status" value="1"/>
</dbReference>
<evidence type="ECO:0000256" key="5">
    <source>
        <dbReference type="ARBA" id="ARBA00023034"/>
    </source>
</evidence>
<dbReference type="SMART" id="SM01100">
    <property type="entry name" value="CRAL_TRIO_N"/>
    <property type="match status" value="1"/>
</dbReference>
<dbReference type="InterPro" id="IPR011074">
    <property type="entry name" value="CRAL/TRIO_N_dom"/>
</dbReference>
<evidence type="ECO:0000259" key="9">
    <source>
        <dbReference type="PROSITE" id="PS50191"/>
    </source>
</evidence>
<feature type="domain" description="CRAL-TRIO" evidence="9">
    <location>
        <begin position="156"/>
        <end position="330"/>
    </location>
</feature>
<proteinExistence type="inferred from homology"/>
<dbReference type="EMBL" id="JAZDWU010000010">
    <property type="protein sequence ID" value="KAK9988016.1"/>
    <property type="molecule type" value="Genomic_DNA"/>
</dbReference>
<dbReference type="CDD" id="cd00170">
    <property type="entry name" value="SEC14"/>
    <property type="match status" value="1"/>
</dbReference>
<feature type="region of interest" description="Disordered" evidence="8">
    <location>
        <begin position="512"/>
        <end position="540"/>
    </location>
</feature>
<dbReference type="Pfam" id="PF00650">
    <property type="entry name" value="CRAL_TRIO"/>
    <property type="match status" value="1"/>
</dbReference>
<evidence type="ECO:0000256" key="4">
    <source>
        <dbReference type="ARBA" id="ARBA00022927"/>
    </source>
</evidence>
<protein>
    <recommendedName>
        <fullName evidence="9">CRAL-TRIO domain-containing protein</fullName>
    </recommendedName>
</protein>
<gene>
    <name evidence="10" type="ORF">SO802_028255</name>
</gene>
<dbReference type="InterPro" id="IPR036273">
    <property type="entry name" value="CRAL/TRIO_N_dom_sf"/>
</dbReference>
<organism evidence="10 11">
    <name type="scientific">Lithocarpus litseifolius</name>
    <dbReference type="NCBI Taxonomy" id="425828"/>
    <lineage>
        <taxon>Eukaryota</taxon>
        <taxon>Viridiplantae</taxon>
        <taxon>Streptophyta</taxon>
        <taxon>Embryophyta</taxon>
        <taxon>Tracheophyta</taxon>
        <taxon>Spermatophyta</taxon>
        <taxon>Magnoliopsida</taxon>
        <taxon>eudicotyledons</taxon>
        <taxon>Gunneridae</taxon>
        <taxon>Pentapetalae</taxon>
        <taxon>rosids</taxon>
        <taxon>fabids</taxon>
        <taxon>Fagales</taxon>
        <taxon>Fagaceae</taxon>
        <taxon>Lithocarpus</taxon>
    </lineage>
</organism>
<dbReference type="GO" id="GO:0005886">
    <property type="term" value="C:plasma membrane"/>
    <property type="evidence" value="ECO:0007669"/>
    <property type="project" value="UniProtKB-SubCell"/>
</dbReference>
<accession>A0AAW2BRV4</accession>
<keyword evidence="3" id="KW-0813">Transport</keyword>